<evidence type="ECO:0000256" key="4">
    <source>
        <dbReference type="SAM" id="MobiDB-lite"/>
    </source>
</evidence>
<dbReference type="CDD" id="cd06464">
    <property type="entry name" value="ACD_sHsps-like"/>
    <property type="match status" value="1"/>
</dbReference>
<feature type="region of interest" description="Disordered" evidence="4">
    <location>
        <begin position="183"/>
        <end position="279"/>
    </location>
</feature>
<dbReference type="Pfam" id="PF00011">
    <property type="entry name" value="HSP20"/>
    <property type="match status" value="1"/>
</dbReference>
<name>A0AAN6Y279_9PEZI</name>
<protein>
    <submittedName>
        <fullName evidence="6">HSP20-like chaperone</fullName>
    </submittedName>
</protein>
<evidence type="ECO:0000313" key="7">
    <source>
        <dbReference type="Proteomes" id="UP001301769"/>
    </source>
</evidence>
<reference evidence="6" key="1">
    <citation type="journal article" date="2023" name="Mol. Phylogenet. Evol.">
        <title>Genome-scale phylogeny and comparative genomics of the fungal order Sordariales.</title>
        <authorList>
            <person name="Hensen N."/>
            <person name="Bonometti L."/>
            <person name="Westerberg I."/>
            <person name="Brannstrom I.O."/>
            <person name="Guillou S."/>
            <person name="Cros-Aarteil S."/>
            <person name="Calhoun S."/>
            <person name="Haridas S."/>
            <person name="Kuo A."/>
            <person name="Mondo S."/>
            <person name="Pangilinan J."/>
            <person name="Riley R."/>
            <person name="LaButti K."/>
            <person name="Andreopoulos B."/>
            <person name="Lipzen A."/>
            <person name="Chen C."/>
            <person name="Yan M."/>
            <person name="Daum C."/>
            <person name="Ng V."/>
            <person name="Clum A."/>
            <person name="Steindorff A."/>
            <person name="Ohm R.A."/>
            <person name="Martin F."/>
            <person name="Silar P."/>
            <person name="Natvig D.O."/>
            <person name="Lalanne C."/>
            <person name="Gautier V."/>
            <person name="Ament-Velasquez S.L."/>
            <person name="Kruys A."/>
            <person name="Hutchinson M.I."/>
            <person name="Powell A.J."/>
            <person name="Barry K."/>
            <person name="Miller A.N."/>
            <person name="Grigoriev I.V."/>
            <person name="Debuchy R."/>
            <person name="Gladieux P."/>
            <person name="Hiltunen Thoren M."/>
            <person name="Johannesson H."/>
        </authorList>
    </citation>
    <scope>NUCLEOTIDE SEQUENCE</scope>
    <source>
        <strain evidence="6">PSN293</strain>
    </source>
</reference>
<dbReference type="EMBL" id="MU858230">
    <property type="protein sequence ID" value="KAK4208772.1"/>
    <property type="molecule type" value="Genomic_DNA"/>
</dbReference>
<dbReference type="InterPro" id="IPR002068">
    <property type="entry name" value="A-crystallin/Hsp20_dom"/>
</dbReference>
<evidence type="ECO:0000313" key="6">
    <source>
        <dbReference type="EMBL" id="KAK4208772.1"/>
    </source>
</evidence>
<keyword evidence="7" id="KW-1185">Reference proteome</keyword>
<dbReference type="InterPro" id="IPR031107">
    <property type="entry name" value="Small_HSP"/>
</dbReference>
<organism evidence="6 7">
    <name type="scientific">Rhypophila decipiens</name>
    <dbReference type="NCBI Taxonomy" id="261697"/>
    <lineage>
        <taxon>Eukaryota</taxon>
        <taxon>Fungi</taxon>
        <taxon>Dikarya</taxon>
        <taxon>Ascomycota</taxon>
        <taxon>Pezizomycotina</taxon>
        <taxon>Sordariomycetes</taxon>
        <taxon>Sordariomycetidae</taxon>
        <taxon>Sordariales</taxon>
        <taxon>Naviculisporaceae</taxon>
        <taxon>Rhypophila</taxon>
    </lineage>
</organism>
<reference evidence="6" key="2">
    <citation type="submission" date="2023-05" db="EMBL/GenBank/DDBJ databases">
        <authorList>
            <consortium name="Lawrence Berkeley National Laboratory"/>
            <person name="Steindorff A."/>
            <person name="Hensen N."/>
            <person name="Bonometti L."/>
            <person name="Westerberg I."/>
            <person name="Brannstrom I.O."/>
            <person name="Guillou S."/>
            <person name="Cros-Aarteil S."/>
            <person name="Calhoun S."/>
            <person name="Haridas S."/>
            <person name="Kuo A."/>
            <person name="Mondo S."/>
            <person name="Pangilinan J."/>
            <person name="Riley R."/>
            <person name="Labutti K."/>
            <person name="Andreopoulos B."/>
            <person name="Lipzen A."/>
            <person name="Chen C."/>
            <person name="Yanf M."/>
            <person name="Daum C."/>
            <person name="Ng V."/>
            <person name="Clum A."/>
            <person name="Ohm R."/>
            <person name="Martin F."/>
            <person name="Silar P."/>
            <person name="Natvig D."/>
            <person name="Lalanne C."/>
            <person name="Gautier V."/>
            <person name="Ament-Velasquez S.L."/>
            <person name="Kruys A."/>
            <person name="Hutchinson M.I."/>
            <person name="Powell A.J."/>
            <person name="Barry K."/>
            <person name="Miller A.N."/>
            <person name="Grigoriev I.V."/>
            <person name="Debuchy R."/>
            <person name="Gladieux P."/>
            <person name="Thoren M.H."/>
            <person name="Johannesson H."/>
        </authorList>
    </citation>
    <scope>NUCLEOTIDE SEQUENCE</scope>
    <source>
        <strain evidence="6">PSN293</strain>
    </source>
</reference>
<sequence>MYTYTAASCCLPIRITNQNNRRNHSIWPTLQLPRTTIEMMSIIGTPFCAPRRRHYQYSAEPMLAPLFRLFNDMDMEPSYSAPHRHHAPQRHHYSADSEPASLSLFQLLDDHFPDYSRDSVAHQPKRRRQSPASRPRFNPRFHIRETDDTYELSAELAGIEKENLNIQFTSPRIVQIRGRIERTQEEQQSASESEEEEQQQVTGPAAAKPEKKSNKYQATVEDDTEDSWTEASSTGSWTPISSPKPEQAKPISTEEPKTSADIQKAASDTKHEASQKKKKNTAKVLLGEFSRNFEFPTDVDQEGVSASMEKGQLTVIVPKKVPTWPRRILV</sequence>
<comment type="similarity">
    <text evidence="2 3">Belongs to the small heat shock protein (HSP20) family.</text>
</comment>
<dbReference type="AlphaFoldDB" id="A0AAN6Y279"/>
<evidence type="ECO:0000256" key="1">
    <source>
        <dbReference type="ARBA" id="ARBA00023016"/>
    </source>
</evidence>
<proteinExistence type="inferred from homology"/>
<dbReference type="SUPFAM" id="SSF49764">
    <property type="entry name" value="HSP20-like chaperones"/>
    <property type="match status" value="1"/>
</dbReference>
<feature type="region of interest" description="Disordered" evidence="4">
    <location>
        <begin position="115"/>
        <end position="141"/>
    </location>
</feature>
<gene>
    <name evidence="6" type="ORF">QBC37DRAFT_431433</name>
</gene>
<dbReference type="PANTHER" id="PTHR11527">
    <property type="entry name" value="HEAT-SHOCK PROTEIN 20 FAMILY MEMBER"/>
    <property type="match status" value="1"/>
</dbReference>
<dbReference type="Gene3D" id="2.60.40.790">
    <property type="match status" value="1"/>
</dbReference>
<evidence type="ECO:0000256" key="3">
    <source>
        <dbReference type="RuleBase" id="RU003616"/>
    </source>
</evidence>
<dbReference type="Proteomes" id="UP001301769">
    <property type="component" value="Unassembled WGS sequence"/>
</dbReference>
<feature type="compositionally biased region" description="Polar residues" evidence="4">
    <location>
        <begin position="229"/>
        <end position="241"/>
    </location>
</feature>
<evidence type="ECO:0000256" key="2">
    <source>
        <dbReference type="PROSITE-ProRule" id="PRU00285"/>
    </source>
</evidence>
<feature type="domain" description="SHSP" evidence="5">
    <location>
        <begin position="132"/>
        <end position="330"/>
    </location>
</feature>
<dbReference type="InterPro" id="IPR008978">
    <property type="entry name" value="HSP20-like_chaperone"/>
</dbReference>
<keyword evidence="1" id="KW-0346">Stress response</keyword>
<comment type="caution">
    <text evidence="6">The sequence shown here is derived from an EMBL/GenBank/DDBJ whole genome shotgun (WGS) entry which is preliminary data.</text>
</comment>
<accession>A0AAN6Y279</accession>
<evidence type="ECO:0000259" key="5">
    <source>
        <dbReference type="PROSITE" id="PS01031"/>
    </source>
</evidence>
<dbReference type="PROSITE" id="PS01031">
    <property type="entry name" value="SHSP"/>
    <property type="match status" value="1"/>
</dbReference>